<keyword evidence="5 11" id="KW-0812">Transmembrane</keyword>
<dbReference type="CDD" id="cd13918">
    <property type="entry name" value="CuRO_HCO_II_like_6"/>
    <property type="match status" value="1"/>
</dbReference>
<keyword evidence="14" id="KW-1185">Reference proteome</keyword>
<feature type="domain" description="Cytochrome oxidase subunit II copper A binding" evidence="12">
    <location>
        <begin position="151"/>
        <end position="262"/>
    </location>
</feature>
<evidence type="ECO:0000256" key="7">
    <source>
        <dbReference type="ARBA" id="ARBA00022982"/>
    </source>
</evidence>
<dbReference type="EMBL" id="AOLP01000018">
    <property type="protein sequence ID" value="EMA01213.1"/>
    <property type="molecule type" value="Genomic_DNA"/>
</dbReference>
<dbReference type="Proteomes" id="UP000011553">
    <property type="component" value="Unassembled WGS sequence"/>
</dbReference>
<dbReference type="GO" id="GO:0016020">
    <property type="term" value="C:membrane"/>
    <property type="evidence" value="ECO:0007669"/>
    <property type="project" value="UniProtKB-SubCell"/>
</dbReference>
<keyword evidence="9" id="KW-0186">Copper</keyword>
<dbReference type="InterPro" id="IPR008972">
    <property type="entry name" value="Cupredoxin"/>
</dbReference>
<gene>
    <name evidence="13" type="ORF">C438_15879</name>
</gene>
<comment type="subcellular location">
    <subcellularLocation>
        <location evidence="1">Membrane</location>
        <topology evidence="1">Multi-pass membrane protein</topology>
    </subcellularLocation>
</comment>
<dbReference type="GO" id="GO:0042773">
    <property type="term" value="P:ATP synthesis coupled electron transport"/>
    <property type="evidence" value="ECO:0007669"/>
    <property type="project" value="TreeGrafter"/>
</dbReference>
<evidence type="ECO:0000256" key="5">
    <source>
        <dbReference type="ARBA" id="ARBA00022692"/>
    </source>
</evidence>
<evidence type="ECO:0000256" key="11">
    <source>
        <dbReference type="SAM" id="Phobius"/>
    </source>
</evidence>
<dbReference type="PROSITE" id="PS00078">
    <property type="entry name" value="COX2"/>
    <property type="match status" value="1"/>
</dbReference>
<dbReference type="InterPro" id="IPR001505">
    <property type="entry name" value="Copper_CuA"/>
</dbReference>
<feature type="transmembrane region" description="Helical" evidence="11">
    <location>
        <begin position="26"/>
        <end position="46"/>
    </location>
</feature>
<dbReference type="GO" id="GO:0016491">
    <property type="term" value="F:oxidoreductase activity"/>
    <property type="evidence" value="ECO:0007669"/>
    <property type="project" value="InterPro"/>
</dbReference>
<evidence type="ECO:0000313" key="13">
    <source>
        <dbReference type="EMBL" id="EMA01213.1"/>
    </source>
</evidence>
<comment type="caution">
    <text evidence="13">The sequence shown here is derived from an EMBL/GenBank/DDBJ whole genome shotgun (WGS) entry which is preliminary data.</text>
</comment>
<name>M0IYQ8_9EURY</name>
<dbReference type="PANTHER" id="PTHR22888">
    <property type="entry name" value="CYTOCHROME C OXIDASE, SUBUNIT II"/>
    <property type="match status" value="1"/>
</dbReference>
<organism evidence="13 14">
    <name type="scientific">Haloferax denitrificans ATCC 35960</name>
    <dbReference type="NCBI Taxonomy" id="662478"/>
    <lineage>
        <taxon>Archaea</taxon>
        <taxon>Methanobacteriati</taxon>
        <taxon>Methanobacteriota</taxon>
        <taxon>Stenosarchaea group</taxon>
        <taxon>Halobacteria</taxon>
        <taxon>Halobacteriales</taxon>
        <taxon>Haloferacaceae</taxon>
        <taxon>Haloferax</taxon>
    </lineage>
</organism>
<dbReference type="InterPro" id="IPR014222">
    <property type="entry name" value="Cyt_c_oxidase_su2"/>
</dbReference>
<dbReference type="GO" id="GO:0005507">
    <property type="term" value="F:copper ion binding"/>
    <property type="evidence" value="ECO:0007669"/>
    <property type="project" value="InterPro"/>
</dbReference>
<evidence type="ECO:0000259" key="12">
    <source>
        <dbReference type="PROSITE" id="PS50857"/>
    </source>
</evidence>
<dbReference type="AlphaFoldDB" id="M0IYQ8"/>
<keyword evidence="7" id="KW-0249">Electron transport</keyword>
<dbReference type="GO" id="GO:0004129">
    <property type="term" value="F:cytochrome-c oxidase activity"/>
    <property type="evidence" value="ECO:0007669"/>
    <property type="project" value="InterPro"/>
</dbReference>
<sequence length="296" mass="32377">MDDRNRPLDTICPGFSETIIITNVNYLIWVVLSMVTELVLTAAFPLQSGLVPRGTRAFVFERIFEVFLLLGTLVGVVVVGYMLYNAYKYRSGSGKGHVDEGNRLVLGELPSGSGGGRKLFTSFFMSMVIVVSLVSWTYLTLLYVEEGPADDESLDVEVEGYQFGWRFTYPNGHTTDGVLRVPADRPVQLTITTADVFHNFGVTELRVKSDAIPGQETETWFTADEPGTYTAQCYELCGAGHSYMSAEVIVMPPDEYEAWYANATAENATADNATANESSADASVAAQSNLRPAVVP</sequence>
<evidence type="ECO:0000256" key="8">
    <source>
        <dbReference type="ARBA" id="ARBA00022989"/>
    </source>
</evidence>
<keyword evidence="6" id="KW-0479">Metal-binding</keyword>
<dbReference type="SUPFAM" id="SSF49503">
    <property type="entry name" value="Cupredoxins"/>
    <property type="match status" value="1"/>
</dbReference>
<keyword evidence="4" id="KW-0679">Respiratory chain</keyword>
<feature type="transmembrane region" description="Helical" evidence="11">
    <location>
        <begin position="66"/>
        <end position="84"/>
    </location>
</feature>
<dbReference type="InterPro" id="IPR002429">
    <property type="entry name" value="CcO_II-like_C"/>
</dbReference>
<evidence type="ECO:0000256" key="10">
    <source>
        <dbReference type="ARBA" id="ARBA00023136"/>
    </source>
</evidence>
<evidence type="ECO:0000256" key="4">
    <source>
        <dbReference type="ARBA" id="ARBA00022660"/>
    </source>
</evidence>
<evidence type="ECO:0000256" key="2">
    <source>
        <dbReference type="ARBA" id="ARBA00007866"/>
    </source>
</evidence>
<dbReference type="Pfam" id="PF00116">
    <property type="entry name" value="COX2"/>
    <property type="match status" value="1"/>
</dbReference>
<dbReference type="PATRIC" id="fig|662478.6.peg.3125"/>
<keyword evidence="8 11" id="KW-1133">Transmembrane helix</keyword>
<evidence type="ECO:0000313" key="14">
    <source>
        <dbReference type="Proteomes" id="UP000011553"/>
    </source>
</evidence>
<keyword evidence="10 11" id="KW-0472">Membrane</keyword>
<dbReference type="NCBIfam" id="TIGR02866">
    <property type="entry name" value="CoxB"/>
    <property type="match status" value="1"/>
</dbReference>
<feature type="transmembrane region" description="Helical" evidence="11">
    <location>
        <begin position="119"/>
        <end position="144"/>
    </location>
</feature>
<evidence type="ECO:0000256" key="6">
    <source>
        <dbReference type="ARBA" id="ARBA00022723"/>
    </source>
</evidence>
<evidence type="ECO:0000256" key="9">
    <source>
        <dbReference type="ARBA" id="ARBA00023008"/>
    </source>
</evidence>
<proteinExistence type="inferred from homology"/>
<protein>
    <submittedName>
        <fullName evidence="13">Cox-type terminal oxidase subunit II</fullName>
    </submittedName>
</protein>
<accession>M0IYQ8</accession>
<dbReference type="Gene3D" id="2.60.40.420">
    <property type="entry name" value="Cupredoxins - blue copper proteins"/>
    <property type="match status" value="1"/>
</dbReference>
<dbReference type="PROSITE" id="PS50857">
    <property type="entry name" value="COX2_CUA"/>
    <property type="match status" value="1"/>
</dbReference>
<keyword evidence="3" id="KW-0813">Transport</keyword>
<evidence type="ECO:0000256" key="3">
    <source>
        <dbReference type="ARBA" id="ARBA00022448"/>
    </source>
</evidence>
<dbReference type="InterPro" id="IPR045187">
    <property type="entry name" value="CcO_II"/>
</dbReference>
<comment type="similarity">
    <text evidence="2">Belongs to the cytochrome c oxidase subunit 2 family.</text>
</comment>
<reference evidence="13 14" key="1">
    <citation type="journal article" date="2014" name="PLoS Genet.">
        <title>Phylogenetically driven sequencing of extremely halophilic archaea reveals strategies for static and dynamic osmo-response.</title>
        <authorList>
            <person name="Becker E.A."/>
            <person name="Seitzer P.M."/>
            <person name="Tritt A."/>
            <person name="Larsen D."/>
            <person name="Krusor M."/>
            <person name="Yao A.I."/>
            <person name="Wu D."/>
            <person name="Madern D."/>
            <person name="Eisen J.A."/>
            <person name="Darling A.E."/>
            <person name="Facciotti M.T."/>
        </authorList>
    </citation>
    <scope>NUCLEOTIDE SEQUENCE [LARGE SCALE GENOMIC DNA]</scope>
    <source>
        <strain evidence="13 14">ATCC 35960</strain>
    </source>
</reference>
<evidence type="ECO:0000256" key="1">
    <source>
        <dbReference type="ARBA" id="ARBA00004141"/>
    </source>
</evidence>
<dbReference type="PANTHER" id="PTHR22888:SF9">
    <property type="entry name" value="CYTOCHROME C OXIDASE SUBUNIT 2"/>
    <property type="match status" value="1"/>
</dbReference>